<accession>A0AAD6TN21</accession>
<keyword evidence="2" id="KW-1185">Reference proteome</keyword>
<evidence type="ECO:0008006" key="3">
    <source>
        <dbReference type="Google" id="ProtNLM"/>
    </source>
</evidence>
<dbReference type="InterPro" id="IPR027417">
    <property type="entry name" value="P-loop_NTPase"/>
</dbReference>
<dbReference type="PANTHER" id="PTHR47642">
    <property type="entry name" value="ATP-DEPENDENT DNA HELICASE"/>
    <property type="match status" value="1"/>
</dbReference>
<sequence length="268" mass="29950">MAEAFAAATGQDCHIYHSRDTRGRGRKRQQLTGLAAQAAWSVPVKEANDLGGRVPYVPGMPVFCTENIATELGISNGSPGTLISIIYEEIEGYRYAISAEVDFTAYKNSNLDAPFPHRITLKTVTTTIHFSLPNSEKAYTATRSQLPLIPAFAFTSHNAQGRSLDVCCIDLAGCPTIQSAYVMLSRVRSLEGLCILRPFRLDRIQNHISQELREELKRTEIKAERTKVYSREQLSWFYNVIPEGQVELLTQQYDESRGVDSDSDILLD</sequence>
<name>A0AAD6TN21_9AGAR</name>
<dbReference type="AlphaFoldDB" id="A0AAD6TN21"/>
<organism evidence="1 2">
    <name type="scientific">Mycena belliarum</name>
    <dbReference type="NCBI Taxonomy" id="1033014"/>
    <lineage>
        <taxon>Eukaryota</taxon>
        <taxon>Fungi</taxon>
        <taxon>Dikarya</taxon>
        <taxon>Basidiomycota</taxon>
        <taxon>Agaricomycotina</taxon>
        <taxon>Agaricomycetes</taxon>
        <taxon>Agaricomycetidae</taxon>
        <taxon>Agaricales</taxon>
        <taxon>Marasmiineae</taxon>
        <taxon>Mycenaceae</taxon>
        <taxon>Mycena</taxon>
    </lineage>
</organism>
<evidence type="ECO:0000313" key="2">
    <source>
        <dbReference type="Proteomes" id="UP001222325"/>
    </source>
</evidence>
<proteinExistence type="predicted"/>
<dbReference type="SUPFAM" id="SSF52540">
    <property type="entry name" value="P-loop containing nucleoside triphosphate hydrolases"/>
    <property type="match status" value="1"/>
</dbReference>
<gene>
    <name evidence="1" type="ORF">B0H15DRAFT_958399</name>
</gene>
<dbReference type="InterPro" id="IPR051055">
    <property type="entry name" value="PIF1_helicase"/>
</dbReference>
<comment type="caution">
    <text evidence="1">The sequence shown here is derived from an EMBL/GenBank/DDBJ whole genome shotgun (WGS) entry which is preliminary data.</text>
</comment>
<evidence type="ECO:0000313" key="1">
    <source>
        <dbReference type="EMBL" id="KAJ7065993.1"/>
    </source>
</evidence>
<dbReference type="EMBL" id="JARJCN010000166">
    <property type="protein sequence ID" value="KAJ7065993.1"/>
    <property type="molecule type" value="Genomic_DNA"/>
</dbReference>
<dbReference type="Proteomes" id="UP001222325">
    <property type="component" value="Unassembled WGS sequence"/>
</dbReference>
<protein>
    <recommendedName>
        <fullName evidence="3">ATP-dependent DNA helicase PIF1</fullName>
    </recommendedName>
</protein>
<reference evidence="1" key="1">
    <citation type="submission" date="2023-03" db="EMBL/GenBank/DDBJ databases">
        <title>Massive genome expansion in bonnet fungi (Mycena s.s.) driven by repeated elements and novel gene families across ecological guilds.</title>
        <authorList>
            <consortium name="Lawrence Berkeley National Laboratory"/>
            <person name="Harder C.B."/>
            <person name="Miyauchi S."/>
            <person name="Viragh M."/>
            <person name="Kuo A."/>
            <person name="Thoen E."/>
            <person name="Andreopoulos B."/>
            <person name="Lu D."/>
            <person name="Skrede I."/>
            <person name="Drula E."/>
            <person name="Henrissat B."/>
            <person name="Morin E."/>
            <person name="Kohler A."/>
            <person name="Barry K."/>
            <person name="LaButti K."/>
            <person name="Morin E."/>
            <person name="Salamov A."/>
            <person name="Lipzen A."/>
            <person name="Mereny Z."/>
            <person name="Hegedus B."/>
            <person name="Baldrian P."/>
            <person name="Stursova M."/>
            <person name="Weitz H."/>
            <person name="Taylor A."/>
            <person name="Grigoriev I.V."/>
            <person name="Nagy L.G."/>
            <person name="Martin F."/>
            <person name="Kauserud H."/>
        </authorList>
    </citation>
    <scope>NUCLEOTIDE SEQUENCE</scope>
    <source>
        <strain evidence="1">CBHHK173m</strain>
    </source>
</reference>